<proteinExistence type="predicted"/>
<name>A0ABR0SC71_9HYPO</name>
<comment type="caution">
    <text evidence="8">The sequence shown here is derived from an EMBL/GenBank/DDBJ whole genome shotgun (WGS) entry which is preliminary data.</text>
</comment>
<sequence length="313" mass="33956">MEGTSESECGAPPSLPSTSPDAFMDVETSASLVSDMLGPPDLDPFNYGSREMLSEWPDDVFSIQNKSPADVGPQSTGENNSTFPARSEAAASAEPQSCRNPQGLCIGLATGLLKSMHVSSPSCLLDLGSQDREPQMPRAVDSILVTNQGALRTVRGFLKCPCYASPQLQLLVTVICTETTAWYWRIIDTYSRQANTNMDTSILPPNRVETLRKSFSIGDHRLEGHLETTLIGQVLSCKLQELDDLIEEITWNTGQSEPKICPMTGEAHIRMAGAVHLRMNAFLGTQLSAVRRGLLNLQDETLRGGVLPPGAHN</sequence>
<keyword evidence="4" id="KW-0804">Transcription</keyword>
<keyword evidence="5" id="KW-0539">Nucleus</keyword>
<gene>
    <name evidence="8" type="ORF">PT974_08044</name>
</gene>
<evidence type="ECO:0000256" key="5">
    <source>
        <dbReference type="ARBA" id="ARBA00023242"/>
    </source>
</evidence>
<dbReference type="Proteomes" id="UP001338125">
    <property type="component" value="Unassembled WGS sequence"/>
</dbReference>
<evidence type="ECO:0000256" key="6">
    <source>
        <dbReference type="SAM" id="MobiDB-lite"/>
    </source>
</evidence>
<feature type="compositionally biased region" description="Polar residues" evidence="6">
    <location>
        <begin position="63"/>
        <end position="83"/>
    </location>
</feature>
<evidence type="ECO:0000259" key="7">
    <source>
        <dbReference type="Pfam" id="PF08493"/>
    </source>
</evidence>
<feature type="compositionally biased region" description="Low complexity" evidence="6">
    <location>
        <begin position="84"/>
        <end position="95"/>
    </location>
</feature>
<feature type="region of interest" description="Disordered" evidence="6">
    <location>
        <begin position="1"/>
        <end position="27"/>
    </location>
</feature>
<protein>
    <recommendedName>
        <fullName evidence="7">Aflatoxin regulatory protein domain-containing protein</fullName>
    </recommendedName>
</protein>
<accession>A0ABR0SC71</accession>
<evidence type="ECO:0000256" key="1">
    <source>
        <dbReference type="ARBA" id="ARBA00022723"/>
    </source>
</evidence>
<dbReference type="InterPro" id="IPR013700">
    <property type="entry name" value="AflR"/>
</dbReference>
<keyword evidence="1" id="KW-0479">Metal-binding</keyword>
<feature type="region of interest" description="Disordered" evidence="6">
    <location>
        <begin position="63"/>
        <end position="97"/>
    </location>
</feature>
<keyword evidence="3" id="KW-0238">DNA-binding</keyword>
<keyword evidence="9" id="KW-1185">Reference proteome</keyword>
<evidence type="ECO:0000313" key="9">
    <source>
        <dbReference type="Proteomes" id="UP001338125"/>
    </source>
</evidence>
<feature type="domain" description="Aflatoxin regulatory protein" evidence="7">
    <location>
        <begin position="103"/>
        <end position="197"/>
    </location>
</feature>
<evidence type="ECO:0000256" key="4">
    <source>
        <dbReference type="ARBA" id="ARBA00023163"/>
    </source>
</evidence>
<evidence type="ECO:0000256" key="3">
    <source>
        <dbReference type="ARBA" id="ARBA00023125"/>
    </source>
</evidence>
<evidence type="ECO:0000256" key="2">
    <source>
        <dbReference type="ARBA" id="ARBA00023015"/>
    </source>
</evidence>
<keyword evidence="2" id="KW-0805">Transcription regulation</keyword>
<evidence type="ECO:0000313" key="8">
    <source>
        <dbReference type="EMBL" id="KAK5989783.1"/>
    </source>
</evidence>
<dbReference type="Pfam" id="PF08493">
    <property type="entry name" value="AflR"/>
    <property type="match status" value="1"/>
</dbReference>
<dbReference type="EMBL" id="JAVFKD010000014">
    <property type="protein sequence ID" value="KAK5989783.1"/>
    <property type="molecule type" value="Genomic_DNA"/>
</dbReference>
<organism evidence="8 9">
    <name type="scientific">Cladobotryum mycophilum</name>
    <dbReference type="NCBI Taxonomy" id="491253"/>
    <lineage>
        <taxon>Eukaryota</taxon>
        <taxon>Fungi</taxon>
        <taxon>Dikarya</taxon>
        <taxon>Ascomycota</taxon>
        <taxon>Pezizomycotina</taxon>
        <taxon>Sordariomycetes</taxon>
        <taxon>Hypocreomycetidae</taxon>
        <taxon>Hypocreales</taxon>
        <taxon>Hypocreaceae</taxon>
        <taxon>Cladobotryum</taxon>
    </lineage>
</organism>
<reference evidence="8 9" key="1">
    <citation type="submission" date="2024-01" db="EMBL/GenBank/DDBJ databases">
        <title>Complete genome of Cladobotryum mycophilum ATHUM6906.</title>
        <authorList>
            <person name="Christinaki A.C."/>
            <person name="Myridakis A.I."/>
            <person name="Kouvelis V.N."/>
        </authorList>
    </citation>
    <scope>NUCLEOTIDE SEQUENCE [LARGE SCALE GENOMIC DNA]</scope>
    <source>
        <strain evidence="8 9">ATHUM6906</strain>
    </source>
</reference>